<feature type="domain" description="Svf1-like N-terminal" evidence="5">
    <location>
        <begin position="83"/>
        <end position="263"/>
    </location>
</feature>
<dbReference type="PANTHER" id="PTHR47107">
    <property type="entry name" value="SVF1-LIKE PROTEIN YDR222W-RELATED"/>
    <property type="match status" value="1"/>
</dbReference>
<dbReference type="GO" id="GO:0006979">
    <property type="term" value="P:response to oxidative stress"/>
    <property type="evidence" value="ECO:0007669"/>
    <property type="project" value="InterPro"/>
</dbReference>
<dbReference type="AlphaFoldDB" id="A0AAV5GJA5"/>
<dbReference type="InterPro" id="IPR051385">
    <property type="entry name" value="Ceramide-binding_SVF1"/>
</dbReference>
<dbReference type="EMBL" id="BQKY01000006">
    <property type="protein sequence ID" value="GJN90333.1"/>
    <property type="molecule type" value="Genomic_DNA"/>
</dbReference>
<evidence type="ECO:0000259" key="6">
    <source>
        <dbReference type="Pfam" id="PF17187"/>
    </source>
</evidence>
<comment type="similarity">
    <text evidence="2">Belongs to the SVF1 family.</text>
</comment>
<feature type="compositionally biased region" description="Low complexity" evidence="4">
    <location>
        <begin position="1"/>
        <end position="13"/>
    </location>
</feature>
<organism evidence="7 8">
    <name type="scientific">Rhodotorula paludigena</name>
    <dbReference type="NCBI Taxonomy" id="86838"/>
    <lineage>
        <taxon>Eukaryota</taxon>
        <taxon>Fungi</taxon>
        <taxon>Dikarya</taxon>
        <taxon>Basidiomycota</taxon>
        <taxon>Pucciniomycotina</taxon>
        <taxon>Microbotryomycetes</taxon>
        <taxon>Sporidiobolales</taxon>
        <taxon>Sporidiobolaceae</taxon>
        <taxon>Rhodotorula</taxon>
    </lineage>
</organism>
<evidence type="ECO:0000313" key="7">
    <source>
        <dbReference type="EMBL" id="GJN90333.1"/>
    </source>
</evidence>
<dbReference type="Pfam" id="PF08622">
    <property type="entry name" value="Svf1"/>
    <property type="match status" value="1"/>
</dbReference>
<dbReference type="SUPFAM" id="SSF159245">
    <property type="entry name" value="AttH-like"/>
    <property type="match status" value="1"/>
</dbReference>
<dbReference type="Proteomes" id="UP001342314">
    <property type="component" value="Unassembled WGS sequence"/>
</dbReference>
<dbReference type="InterPro" id="IPR033394">
    <property type="entry name" value="Svf1-like_C"/>
</dbReference>
<protein>
    <recommendedName>
        <fullName evidence="9">Survival factor 1</fullName>
    </recommendedName>
</protein>
<dbReference type="GO" id="GO:0005737">
    <property type="term" value="C:cytoplasm"/>
    <property type="evidence" value="ECO:0007669"/>
    <property type="project" value="UniProtKB-SubCell"/>
</dbReference>
<evidence type="ECO:0000313" key="8">
    <source>
        <dbReference type="Proteomes" id="UP001342314"/>
    </source>
</evidence>
<evidence type="ECO:0000256" key="1">
    <source>
        <dbReference type="ARBA" id="ARBA00004496"/>
    </source>
</evidence>
<evidence type="ECO:0000256" key="3">
    <source>
        <dbReference type="ARBA" id="ARBA00022490"/>
    </source>
</evidence>
<dbReference type="InterPro" id="IPR013931">
    <property type="entry name" value="Svf1-like_N"/>
</dbReference>
<accession>A0AAV5GJA5</accession>
<reference evidence="7 8" key="1">
    <citation type="submission" date="2021-12" db="EMBL/GenBank/DDBJ databases">
        <title>High titer production of polyol ester of fatty acids by Rhodotorula paludigena BS15 towards product separation-free biomass refinery.</title>
        <authorList>
            <person name="Mano J."/>
            <person name="Ono H."/>
            <person name="Tanaka T."/>
            <person name="Naito K."/>
            <person name="Sushida H."/>
            <person name="Ike M."/>
            <person name="Tokuyasu K."/>
            <person name="Kitaoka M."/>
        </authorList>
    </citation>
    <scope>NUCLEOTIDE SEQUENCE [LARGE SCALE GENOMIC DNA]</scope>
    <source>
        <strain evidence="7 8">BS15</strain>
    </source>
</reference>
<keyword evidence="8" id="KW-1185">Reference proteome</keyword>
<evidence type="ECO:0008006" key="9">
    <source>
        <dbReference type="Google" id="ProtNLM"/>
    </source>
</evidence>
<proteinExistence type="inferred from homology"/>
<comment type="subcellular location">
    <subcellularLocation>
        <location evidence="1">Cytoplasm</location>
    </subcellularLocation>
</comment>
<dbReference type="PANTHER" id="PTHR47107:SF1">
    <property type="entry name" value="CERAMIDE-BINDING PROTEIN SVF1-RELATED"/>
    <property type="match status" value="1"/>
</dbReference>
<dbReference type="Pfam" id="PF17187">
    <property type="entry name" value="Svf1_C"/>
    <property type="match status" value="1"/>
</dbReference>
<name>A0AAV5GJA5_9BASI</name>
<keyword evidence="3" id="KW-0963">Cytoplasm</keyword>
<gene>
    <name evidence="7" type="ORF">Rhopal_003342-T1</name>
</gene>
<feature type="domain" description="Svf1-like C-terminal" evidence="6">
    <location>
        <begin position="266"/>
        <end position="461"/>
    </location>
</feature>
<evidence type="ECO:0000256" key="4">
    <source>
        <dbReference type="SAM" id="MobiDB-lite"/>
    </source>
</evidence>
<sequence length="462" mass="49774">MRRVRTATTTTRRSLVPRPPDSSAEPTGTYPLEPPATMSWFGSSAPAGPNIHPVQTTFSDPNNLYGPLTKEDLSWNCGGGINTETQVWYATMPDGALVMAQIIHSSIGLLWPNIQVTFRYCNPKTQKNVWKSVTVTNFKVAPSDKLDKRSCKSDQITVTVDPSAPNKYTIEAKYDDDVQISLVYEQLCQGFKLGPGPRGGLTYFGQLSQKPTPAGDAPAYAAGGDGYCVHRFWPRCAVSGIMRVGGDVVDLAGSRGVFIHAIQGLRPNLLAAKWNFANFQTVGKEGQDAVSLIMMEFTTTPQYGSKVVNVGCVVVGDELVAVTAGGSGVVGGSTATHLDPVKDAETGYLAPSAIKYNWEGTRLGPDGKPADEKNAKVQAVLVEDLVTDKATYQTKGLVEKVDVLGQIPYLIRKVVNYAAGTKPYIYTWLNPVTASITLGSEGETKTIDVDGYIFNEASFISE</sequence>
<comment type="caution">
    <text evidence="7">The sequence shown here is derived from an EMBL/GenBank/DDBJ whole genome shotgun (WGS) entry which is preliminary data.</text>
</comment>
<evidence type="ECO:0000256" key="2">
    <source>
        <dbReference type="ARBA" id="ARBA00009069"/>
    </source>
</evidence>
<feature type="region of interest" description="Disordered" evidence="4">
    <location>
        <begin position="1"/>
        <end position="33"/>
    </location>
</feature>
<evidence type="ECO:0000259" key="5">
    <source>
        <dbReference type="Pfam" id="PF08622"/>
    </source>
</evidence>